<evidence type="ECO:0000256" key="3">
    <source>
        <dbReference type="ARBA" id="ARBA00022989"/>
    </source>
</evidence>
<dbReference type="Pfam" id="PF06305">
    <property type="entry name" value="LapA_dom"/>
    <property type="match status" value="1"/>
</dbReference>
<feature type="transmembrane region" description="Helical" evidence="5">
    <location>
        <begin position="53"/>
        <end position="72"/>
    </location>
</feature>
<proteinExistence type="predicted"/>
<evidence type="ECO:0000313" key="7">
    <source>
        <dbReference type="EMBL" id="RZU11174.1"/>
    </source>
</evidence>
<dbReference type="InterPro" id="IPR010445">
    <property type="entry name" value="LapA_dom"/>
</dbReference>
<sequence>MTDTQAPGEKKRGWRPSPKQIAAAVVMVLALVFALQNQDETNITLFFWNIRSPLWLCLLILLILGVGAGWLVQKRRD</sequence>
<keyword evidence="2 5" id="KW-0812">Transmembrane</keyword>
<evidence type="ECO:0000256" key="2">
    <source>
        <dbReference type="ARBA" id="ARBA00022692"/>
    </source>
</evidence>
<keyword evidence="4 5" id="KW-0472">Membrane</keyword>
<evidence type="ECO:0000256" key="4">
    <source>
        <dbReference type="ARBA" id="ARBA00023136"/>
    </source>
</evidence>
<dbReference type="RefSeq" id="WP_130447653.1">
    <property type="nucleotide sequence ID" value="NZ_SHKR01000015.1"/>
</dbReference>
<organism evidence="7 8">
    <name type="scientific">Kribbella rubisoli</name>
    <dbReference type="NCBI Taxonomy" id="3075929"/>
    <lineage>
        <taxon>Bacteria</taxon>
        <taxon>Bacillati</taxon>
        <taxon>Actinomycetota</taxon>
        <taxon>Actinomycetes</taxon>
        <taxon>Propionibacteriales</taxon>
        <taxon>Kribbellaceae</taxon>
        <taxon>Kribbella</taxon>
    </lineage>
</organism>
<reference evidence="7 8" key="1">
    <citation type="journal article" date="2015" name="Stand. Genomic Sci.">
        <title>Genomic Encyclopedia of Bacterial and Archaeal Type Strains, Phase III: the genomes of soil and plant-associated and newly described type strains.</title>
        <authorList>
            <person name="Whitman W.B."/>
            <person name="Woyke T."/>
            <person name="Klenk H.P."/>
            <person name="Zhou Y."/>
            <person name="Lilburn T.G."/>
            <person name="Beck B.J."/>
            <person name="De Vos P."/>
            <person name="Vandamme P."/>
            <person name="Eisen J.A."/>
            <person name="Garrity G."/>
            <person name="Hugenholtz P."/>
            <person name="Kyrpides N.C."/>
        </authorList>
    </citation>
    <scope>NUCLEOTIDE SEQUENCE [LARGE SCALE GENOMIC DNA]</scope>
    <source>
        <strain evidence="7 8">VKM Ac-2540</strain>
    </source>
</reference>
<dbReference type="Proteomes" id="UP000292027">
    <property type="component" value="Unassembled WGS sequence"/>
</dbReference>
<keyword evidence="8" id="KW-1185">Reference proteome</keyword>
<name>A0A4Q7WM48_9ACTN</name>
<evidence type="ECO:0000313" key="8">
    <source>
        <dbReference type="Proteomes" id="UP000292027"/>
    </source>
</evidence>
<keyword evidence="3 5" id="KW-1133">Transmembrane helix</keyword>
<dbReference type="EMBL" id="SHKR01000015">
    <property type="protein sequence ID" value="RZU11174.1"/>
    <property type="molecule type" value="Genomic_DNA"/>
</dbReference>
<feature type="domain" description="Lipopolysaccharide assembly protein A" evidence="6">
    <location>
        <begin position="36"/>
        <end position="72"/>
    </location>
</feature>
<gene>
    <name evidence="7" type="ORF">EV645_6334</name>
</gene>
<protein>
    <submittedName>
        <fullName evidence="7">Uncharacterized protein DUF1049</fullName>
    </submittedName>
</protein>
<dbReference type="GO" id="GO:0005886">
    <property type="term" value="C:plasma membrane"/>
    <property type="evidence" value="ECO:0007669"/>
    <property type="project" value="InterPro"/>
</dbReference>
<accession>A0A4Q7WM48</accession>
<keyword evidence="1" id="KW-1003">Cell membrane</keyword>
<evidence type="ECO:0000256" key="1">
    <source>
        <dbReference type="ARBA" id="ARBA00022475"/>
    </source>
</evidence>
<dbReference type="AlphaFoldDB" id="A0A4Q7WM48"/>
<feature type="transmembrane region" description="Helical" evidence="5">
    <location>
        <begin position="21"/>
        <end position="38"/>
    </location>
</feature>
<comment type="caution">
    <text evidence="7">The sequence shown here is derived from an EMBL/GenBank/DDBJ whole genome shotgun (WGS) entry which is preliminary data.</text>
</comment>
<evidence type="ECO:0000256" key="5">
    <source>
        <dbReference type="SAM" id="Phobius"/>
    </source>
</evidence>
<evidence type="ECO:0000259" key="6">
    <source>
        <dbReference type="Pfam" id="PF06305"/>
    </source>
</evidence>